<keyword evidence="3" id="KW-1185">Reference proteome</keyword>
<evidence type="ECO:0000313" key="2">
    <source>
        <dbReference type="EMBL" id="QTD53464.1"/>
    </source>
</evidence>
<dbReference type="Gene3D" id="3.40.50.2000">
    <property type="entry name" value="Glycogen Phosphorylase B"/>
    <property type="match status" value="1"/>
</dbReference>
<evidence type="ECO:0000259" key="1">
    <source>
        <dbReference type="Pfam" id="PF00534"/>
    </source>
</evidence>
<dbReference type="KEGG" id="scor:J3U87_13500"/>
<dbReference type="Proteomes" id="UP000663929">
    <property type="component" value="Chromosome"/>
</dbReference>
<dbReference type="AlphaFoldDB" id="A0A8A4TWF9"/>
<protein>
    <submittedName>
        <fullName evidence="2">Glycosyltransferase family 4 protein</fullName>
    </submittedName>
</protein>
<sequence length="322" mass="36886">MKRVVTFCAHQPYLYLFKGMNWRLDLIQLKEQKRFLQNWRESVRPLPQGWRLVDLDRAKRDLAAGRYDLAIAHNINDYIDFLPFHVPRVLVMHTSLHSRFAEEQTDVAPEEYRAQFYSLITKTKGALVFVSEHKRKDWDLPGVVIPLVVSLEDYRGYTGEKPAILRVSNHLVERGEILDYPAHQRLSDGLPLTLIGENPSLADADVAESWDALRAAYREHRLYLHTAKPGLEDGYNTAMLEAMATGMPVVSTAHPTSPIRDGVNGFVSDDLDELRRNVERLLGDRELAAKLGANARKTVAAKFANDRFHKAWRKVLKHLTKK</sequence>
<dbReference type="CDD" id="cd03801">
    <property type="entry name" value="GT4_PimA-like"/>
    <property type="match status" value="1"/>
</dbReference>
<dbReference type="PANTHER" id="PTHR12526">
    <property type="entry name" value="GLYCOSYLTRANSFERASE"/>
    <property type="match status" value="1"/>
</dbReference>
<dbReference type="Pfam" id="PF00534">
    <property type="entry name" value="Glycos_transf_1"/>
    <property type="match status" value="1"/>
</dbReference>
<evidence type="ECO:0000313" key="3">
    <source>
        <dbReference type="Proteomes" id="UP000663929"/>
    </source>
</evidence>
<feature type="domain" description="Glycosyl transferase family 1" evidence="1">
    <location>
        <begin position="210"/>
        <end position="297"/>
    </location>
</feature>
<dbReference type="RefSeq" id="WP_237383566.1">
    <property type="nucleotide sequence ID" value="NZ_CP071793.1"/>
</dbReference>
<name>A0A8A4TWF9_SULCO</name>
<dbReference type="SUPFAM" id="SSF53756">
    <property type="entry name" value="UDP-Glycosyltransferase/glycogen phosphorylase"/>
    <property type="match status" value="1"/>
</dbReference>
<accession>A0A8A4TWF9</accession>
<proteinExistence type="predicted"/>
<organism evidence="2 3">
    <name type="scientific">Sulfidibacter corallicola</name>
    <dbReference type="NCBI Taxonomy" id="2818388"/>
    <lineage>
        <taxon>Bacteria</taxon>
        <taxon>Pseudomonadati</taxon>
        <taxon>Acidobacteriota</taxon>
        <taxon>Holophagae</taxon>
        <taxon>Acanthopleuribacterales</taxon>
        <taxon>Acanthopleuribacteraceae</taxon>
        <taxon>Sulfidibacter</taxon>
    </lineage>
</organism>
<dbReference type="EMBL" id="CP071793">
    <property type="protein sequence ID" value="QTD53464.1"/>
    <property type="molecule type" value="Genomic_DNA"/>
</dbReference>
<reference evidence="2" key="1">
    <citation type="submission" date="2021-03" db="EMBL/GenBank/DDBJ databases">
        <title>Acanthopleuribacteraceae sp. M133.</title>
        <authorList>
            <person name="Wang G."/>
        </authorList>
    </citation>
    <scope>NUCLEOTIDE SEQUENCE</scope>
    <source>
        <strain evidence="2">M133</strain>
    </source>
</reference>
<dbReference type="InterPro" id="IPR001296">
    <property type="entry name" value="Glyco_trans_1"/>
</dbReference>
<gene>
    <name evidence="2" type="ORF">J3U87_13500</name>
</gene>